<feature type="compositionally biased region" description="Low complexity" evidence="6">
    <location>
        <begin position="66"/>
        <end position="76"/>
    </location>
</feature>
<gene>
    <name evidence="8" type="ORF">FPE_LOCUS27148</name>
</gene>
<dbReference type="PANTHER" id="PTHR31221">
    <property type="entry name" value="WRKY TRANSCRIPTION FACTOR PROTEIN 1-RELATED"/>
    <property type="match status" value="1"/>
</dbReference>
<evidence type="ECO:0000256" key="6">
    <source>
        <dbReference type="SAM" id="MobiDB-lite"/>
    </source>
</evidence>
<evidence type="ECO:0000256" key="4">
    <source>
        <dbReference type="ARBA" id="ARBA00023163"/>
    </source>
</evidence>
<dbReference type="InterPro" id="IPR036576">
    <property type="entry name" value="WRKY_dom_sf"/>
</dbReference>
<evidence type="ECO:0000256" key="2">
    <source>
        <dbReference type="ARBA" id="ARBA00023015"/>
    </source>
</evidence>
<dbReference type="SUPFAM" id="SSF118290">
    <property type="entry name" value="WRKY DNA-binding domain"/>
    <property type="match status" value="1"/>
</dbReference>
<evidence type="ECO:0000256" key="3">
    <source>
        <dbReference type="ARBA" id="ARBA00023125"/>
    </source>
</evidence>
<dbReference type="PROSITE" id="PS50811">
    <property type="entry name" value="WRKY"/>
    <property type="match status" value="1"/>
</dbReference>
<protein>
    <recommendedName>
        <fullName evidence="7">WRKY domain-containing protein</fullName>
    </recommendedName>
</protein>
<keyword evidence="9" id="KW-1185">Reference proteome</keyword>
<feature type="region of interest" description="Disordered" evidence="6">
    <location>
        <begin position="273"/>
        <end position="316"/>
    </location>
</feature>
<comment type="subcellular location">
    <subcellularLocation>
        <location evidence="1">Nucleus</location>
    </subcellularLocation>
</comment>
<dbReference type="GO" id="GO:0003700">
    <property type="term" value="F:DNA-binding transcription factor activity"/>
    <property type="evidence" value="ECO:0007669"/>
    <property type="project" value="InterPro"/>
</dbReference>
<sequence>MEKKQEEEPRTQNTKFSDQMMIPSSFSMTNMFDDSGMSCEFDQRGSLGFFDAQDFTSQSIFDLMQTPLPPQFMQQPLPSPAAESSEVVHTPVTPNSSSFSSSSNEAANDDPQIKTAEEEEQDQDKKQLKPKKKNQKRQREPRFAFMTKTEVDNLDDGYRWRKYGQKAVKNSPFPRSYYRCTNSSCGVKKRVERSSEDSSIVVTTYEGTHTHPYPMTPRGSFGIMPETATFGVGGGSGGGGGGTSSYIIPPVQHYQQQRRSYYHSLMAPPSMNFSNNPNSSFHRERAFRPSSSSLIRDDGLLQDMVPSQMLKDPKEE</sequence>
<keyword evidence="3" id="KW-0238">DNA-binding</keyword>
<dbReference type="AlphaFoldDB" id="A0AAD2A1L5"/>
<keyword evidence="5" id="KW-0539">Nucleus</keyword>
<dbReference type="EMBL" id="OU503052">
    <property type="protein sequence ID" value="CAI9779718.1"/>
    <property type="molecule type" value="Genomic_DNA"/>
</dbReference>
<dbReference type="PANTHER" id="PTHR31221:SF378">
    <property type="entry name" value="WRKY TRANSCRIPTION FACTOR 23-RELATED"/>
    <property type="match status" value="1"/>
</dbReference>
<dbReference type="InterPro" id="IPR044810">
    <property type="entry name" value="WRKY_plant"/>
</dbReference>
<feature type="region of interest" description="Disordered" evidence="6">
    <location>
        <begin position="66"/>
        <end position="144"/>
    </location>
</feature>
<dbReference type="Gene3D" id="2.20.25.80">
    <property type="entry name" value="WRKY domain"/>
    <property type="match status" value="1"/>
</dbReference>
<dbReference type="SMART" id="SM00774">
    <property type="entry name" value="WRKY"/>
    <property type="match status" value="1"/>
</dbReference>
<organism evidence="8 9">
    <name type="scientific">Fraxinus pennsylvanica</name>
    <dbReference type="NCBI Taxonomy" id="56036"/>
    <lineage>
        <taxon>Eukaryota</taxon>
        <taxon>Viridiplantae</taxon>
        <taxon>Streptophyta</taxon>
        <taxon>Embryophyta</taxon>
        <taxon>Tracheophyta</taxon>
        <taxon>Spermatophyta</taxon>
        <taxon>Magnoliopsida</taxon>
        <taxon>eudicotyledons</taxon>
        <taxon>Gunneridae</taxon>
        <taxon>Pentapetalae</taxon>
        <taxon>asterids</taxon>
        <taxon>lamiids</taxon>
        <taxon>Lamiales</taxon>
        <taxon>Oleaceae</taxon>
        <taxon>Oleeae</taxon>
        <taxon>Fraxinus</taxon>
    </lineage>
</organism>
<evidence type="ECO:0000256" key="5">
    <source>
        <dbReference type="ARBA" id="ARBA00023242"/>
    </source>
</evidence>
<dbReference type="GO" id="GO:0005634">
    <property type="term" value="C:nucleus"/>
    <property type="evidence" value="ECO:0007669"/>
    <property type="project" value="UniProtKB-SubCell"/>
</dbReference>
<dbReference type="FunFam" id="2.20.25.80:FF:000003">
    <property type="entry name" value="WRKY transcription factor 57"/>
    <property type="match status" value="1"/>
</dbReference>
<feature type="domain" description="WRKY" evidence="7">
    <location>
        <begin position="149"/>
        <end position="214"/>
    </location>
</feature>
<dbReference type="Proteomes" id="UP000834106">
    <property type="component" value="Chromosome 17"/>
</dbReference>
<dbReference type="GO" id="GO:0043565">
    <property type="term" value="F:sequence-specific DNA binding"/>
    <property type="evidence" value="ECO:0007669"/>
    <property type="project" value="InterPro"/>
</dbReference>
<proteinExistence type="predicted"/>
<reference evidence="8" key="1">
    <citation type="submission" date="2023-05" db="EMBL/GenBank/DDBJ databases">
        <authorList>
            <person name="Huff M."/>
        </authorList>
    </citation>
    <scope>NUCLEOTIDE SEQUENCE</scope>
</reference>
<dbReference type="Pfam" id="PF03106">
    <property type="entry name" value="WRKY"/>
    <property type="match status" value="1"/>
</dbReference>
<evidence type="ECO:0000256" key="1">
    <source>
        <dbReference type="ARBA" id="ARBA00004123"/>
    </source>
</evidence>
<evidence type="ECO:0000313" key="9">
    <source>
        <dbReference type="Proteomes" id="UP000834106"/>
    </source>
</evidence>
<keyword evidence="4" id="KW-0804">Transcription</keyword>
<keyword evidence="2" id="KW-0805">Transcription regulation</keyword>
<feature type="compositionally biased region" description="Basic and acidic residues" evidence="6">
    <location>
        <begin position="1"/>
        <end position="10"/>
    </location>
</feature>
<feature type="compositionally biased region" description="Polar residues" evidence="6">
    <location>
        <begin position="11"/>
        <end position="29"/>
    </location>
</feature>
<evidence type="ECO:0000259" key="7">
    <source>
        <dbReference type="PROSITE" id="PS50811"/>
    </source>
</evidence>
<evidence type="ECO:0000313" key="8">
    <source>
        <dbReference type="EMBL" id="CAI9779718.1"/>
    </source>
</evidence>
<dbReference type="InterPro" id="IPR003657">
    <property type="entry name" value="WRKY_dom"/>
</dbReference>
<feature type="region of interest" description="Disordered" evidence="6">
    <location>
        <begin position="1"/>
        <end position="29"/>
    </location>
</feature>
<accession>A0AAD2A1L5</accession>
<name>A0AAD2A1L5_9LAMI</name>